<name>A0ACB0DWE8_RANTA</name>
<organism evidence="1 2">
    <name type="scientific">Rangifer tarandus platyrhynchus</name>
    <name type="common">Svalbard reindeer</name>
    <dbReference type="NCBI Taxonomy" id="3082113"/>
    <lineage>
        <taxon>Eukaryota</taxon>
        <taxon>Metazoa</taxon>
        <taxon>Chordata</taxon>
        <taxon>Craniata</taxon>
        <taxon>Vertebrata</taxon>
        <taxon>Euteleostomi</taxon>
        <taxon>Mammalia</taxon>
        <taxon>Eutheria</taxon>
        <taxon>Laurasiatheria</taxon>
        <taxon>Artiodactyla</taxon>
        <taxon>Ruminantia</taxon>
        <taxon>Pecora</taxon>
        <taxon>Cervidae</taxon>
        <taxon>Odocoileinae</taxon>
        <taxon>Rangifer</taxon>
    </lineage>
</organism>
<sequence>MGAGEEGRECGERRQKGRGQRRAFRTAAEAQLFERQDSPVLFARQLGASATALSAPWFRADEGEVREDLLRANRGEGDLGPAPAAGEAVRAPLLGFDTAAGPLTGPGPTDCLGWKSPQAKKNKTRTPEAEVHVQKNTAKEEKASGKEQPNQSPTLAQKHRKEARLSPENEEHMCEAFDASFKDDFEGVPCSLASRGRSPMNAANAGASLSTRRITFVTRVHTGEKPFWCAQCRKTFRHSSDVTKHWRSHTGEKPCKCSECGKAFNCSSNLLKHQKTHTGEKPYGCKECGKTFAYSSCLIRHRKHHPRKKQTLCPLCPESIFVQPGRRPVSLGWTAVLLQ</sequence>
<protein>
    <submittedName>
        <fullName evidence="1">Uncharacterized protein</fullName>
    </submittedName>
</protein>
<proteinExistence type="predicted"/>
<gene>
    <name evidence="1" type="ORF">MRATA1EN3_LOCUS3853</name>
</gene>
<evidence type="ECO:0000313" key="1">
    <source>
        <dbReference type="EMBL" id="CAI9692640.1"/>
    </source>
</evidence>
<dbReference type="EMBL" id="OX596095">
    <property type="protein sequence ID" value="CAI9692640.1"/>
    <property type="molecule type" value="Genomic_DNA"/>
</dbReference>
<reference evidence="1" key="1">
    <citation type="submission" date="2023-05" db="EMBL/GenBank/DDBJ databases">
        <authorList>
            <consortium name="ELIXIR-Norway"/>
        </authorList>
    </citation>
    <scope>NUCLEOTIDE SEQUENCE</scope>
</reference>
<evidence type="ECO:0000313" key="2">
    <source>
        <dbReference type="Proteomes" id="UP001162501"/>
    </source>
</evidence>
<dbReference type="Proteomes" id="UP001162501">
    <property type="component" value="Chromosome 11"/>
</dbReference>
<accession>A0ACB0DWE8</accession>